<evidence type="ECO:0000313" key="3">
    <source>
        <dbReference type="EMBL" id="CAD7439449.1"/>
    </source>
</evidence>
<reference evidence="3" key="1">
    <citation type="submission" date="2020-11" db="EMBL/GenBank/DDBJ databases">
        <authorList>
            <person name="Tran Van P."/>
        </authorList>
    </citation>
    <scope>NUCLEOTIDE SEQUENCE</scope>
</reference>
<dbReference type="InterPro" id="IPR020471">
    <property type="entry name" value="AKR"/>
</dbReference>
<dbReference type="Pfam" id="PF00248">
    <property type="entry name" value="Aldo_ket_red"/>
    <property type="match status" value="1"/>
</dbReference>
<dbReference type="SUPFAM" id="SSF51430">
    <property type="entry name" value="NAD(P)-linked oxidoreductase"/>
    <property type="match status" value="1"/>
</dbReference>
<dbReference type="GO" id="GO:0016491">
    <property type="term" value="F:oxidoreductase activity"/>
    <property type="evidence" value="ECO:0007669"/>
    <property type="project" value="InterPro"/>
</dbReference>
<dbReference type="InterPro" id="IPR023210">
    <property type="entry name" value="NADP_OxRdtase_dom"/>
</dbReference>
<dbReference type="InterPro" id="IPR036812">
    <property type="entry name" value="NAD(P)_OxRdtase_dom_sf"/>
</dbReference>
<dbReference type="EMBL" id="OD564688">
    <property type="protein sequence ID" value="CAD7439449.1"/>
    <property type="molecule type" value="Genomic_DNA"/>
</dbReference>
<sequence length="169" mass="18875">MFLFSQFLCNSVSSSYCRKSEPGVVKKAVEDAIDAGYRHIDGAHIYGNEKEVGAGIRNKIAEGIVKREDLFITSKEKSATMVSRTVDAKMTILSCMKKYRNEPELVPITIELLKQARCGCHNYKLIPSHRTHGRSGEQASYAAQGRYAHNSRPKGRLPLIEDTNGLMKL</sequence>
<dbReference type="AlphaFoldDB" id="A0A7R9HX99"/>
<dbReference type="PROSITE" id="PS00798">
    <property type="entry name" value="ALDOKETO_REDUCTASE_1"/>
    <property type="match status" value="1"/>
</dbReference>
<evidence type="ECO:0000256" key="1">
    <source>
        <dbReference type="SAM" id="MobiDB-lite"/>
    </source>
</evidence>
<name>A0A7R9HX99_9NEOP</name>
<evidence type="ECO:0000259" key="2">
    <source>
        <dbReference type="Pfam" id="PF00248"/>
    </source>
</evidence>
<accession>A0A7R9HX99</accession>
<dbReference type="PANTHER" id="PTHR11732">
    <property type="entry name" value="ALDO/KETO REDUCTASE"/>
    <property type="match status" value="1"/>
</dbReference>
<organism evidence="3">
    <name type="scientific">Timema bartmani</name>
    <dbReference type="NCBI Taxonomy" id="61472"/>
    <lineage>
        <taxon>Eukaryota</taxon>
        <taxon>Metazoa</taxon>
        <taxon>Ecdysozoa</taxon>
        <taxon>Arthropoda</taxon>
        <taxon>Hexapoda</taxon>
        <taxon>Insecta</taxon>
        <taxon>Pterygota</taxon>
        <taxon>Neoptera</taxon>
        <taxon>Polyneoptera</taxon>
        <taxon>Phasmatodea</taxon>
        <taxon>Timematodea</taxon>
        <taxon>Timematoidea</taxon>
        <taxon>Timematidae</taxon>
        <taxon>Timema</taxon>
    </lineage>
</organism>
<proteinExistence type="predicted"/>
<feature type="domain" description="NADP-dependent oxidoreductase" evidence="2">
    <location>
        <begin position="25"/>
        <end position="81"/>
    </location>
</feature>
<protein>
    <recommendedName>
        <fullName evidence="2">NADP-dependent oxidoreductase domain-containing protein</fullName>
    </recommendedName>
</protein>
<gene>
    <name evidence="3" type="ORF">TBIB3V08_LOCUS2011</name>
</gene>
<dbReference type="InterPro" id="IPR018170">
    <property type="entry name" value="Aldo/ket_reductase_CS"/>
</dbReference>
<feature type="region of interest" description="Disordered" evidence="1">
    <location>
        <begin position="129"/>
        <end position="169"/>
    </location>
</feature>
<dbReference type="Gene3D" id="3.20.20.100">
    <property type="entry name" value="NADP-dependent oxidoreductase domain"/>
    <property type="match status" value="1"/>
</dbReference>